<comment type="catalytic activity">
    <reaction evidence="10">
        <text>a (3R)-hydroxyacyl-[ACP] + L-ornithine = a lyso-ornithine lipid + holo-[ACP] + H(+)</text>
        <dbReference type="Rhea" id="RHEA:20633"/>
        <dbReference type="Rhea" id="RHEA-COMP:9685"/>
        <dbReference type="Rhea" id="RHEA-COMP:9945"/>
        <dbReference type="ChEBI" id="CHEBI:15378"/>
        <dbReference type="ChEBI" id="CHEBI:46911"/>
        <dbReference type="ChEBI" id="CHEBI:64479"/>
        <dbReference type="ChEBI" id="CHEBI:78827"/>
        <dbReference type="ChEBI" id="CHEBI:138482"/>
        <dbReference type="EC" id="2.3.2.30"/>
    </reaction>
    <physiologicalReaction direction="left-to-right" evidence="10">
        <dbReference type="Rhea" id="RHEA:20634"/>
    </physiologicalReaction>
</comment>
<evidence type="ECO:0000256" key="3">
    <source>
        <dbReference type="ARBA" id="ARBA00022679"/>
    </source>
</evidence>
<dbReference type="EC" id="2.3.2.30" evidence="7"/>
<gene>
    <name evidence="11" type="ORF">CAL65_16255</name>
</gene>
<evidence type="ECO:0000256" key="4">
    <source>
        <dbReference type="ARBA" id="ARBA00023098"/>
    </source>
</evidence>
<organism evidence="11 12">
    <name type="scientific">Alkalilimnicola ehrlichii</name>
    <dbReference type="NCBI Taxonomy" id="351052"/>
    <lineage>
        <taxon>Bacteria</taxon>
        <taxon>Pseudomonadati</taxon>
        <taxon>Pseudomonadota</taxon>
        <taxon>Gammaproteobacteria</taxon>
        <taxon>Chromatiales</taxon>
        <taxon>Ectothiorhodospiraceae</taxon>
        <taxon>Alkalilimnicola</taxon>
    </lineage>
</organism>
<comment type="similarity">
    <text evidence="6">Belongs to the acetyltransferase family. OlsB subfamily.</text>
</comment>
<keyword evidence="4" id="KW-0443">Lipid metabolism</keyword>
<dbReference type="EMBL" id="NFZW01000018">
    <property type="protein sequence ID" value="RFA33905.1"/>
    <property type="molecule type" value="Genomic_DNA"/>
</dbReference>
<comment type="caution">
    <text evidence="11">The sequence shown here is derived from an EMBL/GenBank/DDBJ whole genome shotgun (WGS) entry which is preliminary data.</text>
</comment>
<evidence type="ECO:0000256" key="1">
    <source>
        <dbReference type="ARBA" id="ARBA00005189"/>
    </source>
</evidence>
<dbReference type="PANTHER" id="PTHR37323">
    <property type="entry name" value="GCN5-RELATED N-ACETYLTRANSFERASE"/>
    <property type="match status" value="1"/>
</dbReference>
<accession>A0A3E0WPM3</accession>
<dbReference type="AlphaFoldDB" id="A0A3E0WPM3"/>
<proteinExistence type="inferred from homology"/>
<evidence type="ECO:0000256" key="2">
    <source>
        <dbReference type="ARBA" id="ARBA00022516"/>
    </source>
</evidence>
<reference evidence="12" key="1">
    <citation type="submission" date="2017-05" db="EMBL/GenBank/DDBJ databases">
        <authorList>
            <person name="Sharma S."/>
            <person name="Sidhu C."/>
            <person name="Pinnaka A.K."/>
        </authorList>
    </citation>
    <scope>NUCLEOTIDE SEQUENCE [LARGE SCALE GENOMIC DNA]</scope>
    <source>
        <strain evidence="12">AK93</strain>
    </source>
</reference>
<dbReference type="OrthoDB" id="1113830at2"/>
<dbReference type="SUPFAM" id="SSF55729">
    <property type="entry name" value="Acyl-CoA N-acyltransferases (Nat)"/>
    <property type="match status" value="1"/>
</dbReference>
<name>A0A3E0WPM3_9GAMM</name>
<comment type="function">
    <text evidence="9">Catalyzes the first step in the biosynthesis of ornithine lipids, which are phosphorus-free membrane lipids. Catalyzes the 3-hydroxyacyl-acyl carrier protein-dependent acylation of ornithine to form lyso-ornithine lipid (LOL).</text>
</comment>
<keyword evidence="5" id="KW-0012">Acyltransferase</keyword>
<dbReference type="Gene3D" id="3.40.630.30">
    <property type="match status" value="1"/>
</dbReference>
<evidence type="ECO:0000256" key="9">
    <source>
        <dbReference type="ARBA" id="ARBA00045724"/>
    </source>
</evidence>
<dbReference type="InterPro" id="IPR052351">
    <property type="entry name" value="Ornithine_N-alpha-AT"/>
</dbReference>
<protein>
    <recommendedName>
        <fullName evidence="8">L-ornithine N(alpha)-acyltransferase</fullName>
        <ecNumber evidence="7">2.3.2.30</ecNumber>
    </recommendedName>
</protein>
<sequence>MRRYVAFWGAFASRAAVQFETRRHVGANAITLPCTVGDARNNHRRRSHARRPLAEPGNAEQLAAEVAALDNRACLAAHGELAVYCADSRDIPHLLQEIGRLRELTFRATGEGTGRARDIDLFDSYYQHLFIWHNVRKEIVGAYRLGEADKIVARYGKKGLYTRSLFRFGRPLLAQLNPALELGRSFIRPEYQRSFTPLMLLWKGIGAYVADNPQYRVLFGPVSISADYQTVSRQLLVDFLTANSYLPELARFVRPRRPFRQTMRHRNIALTIPTDAEQISQLLEQLEHDGKGMPVLLRQYLKLGGRVLGFSVDRAFANVLDGLIMVDLTETDPKVLARYMGRTKAAQFLAHHAASQAQAAG</sequence>
<dbReference type="Proteomes" id="UP000256763">
    <property type="component" value="Unassembled WGS sequence"/>
</dbReference>
<evidence type="ECO:0000313" key="11">
    <source>
        <dbReference type="EMBL" id="RFA33905.1"/>
    </source>
</evidence>
<keyword evidence="3" id="KW-0808">Transferase</keyword>
<dbReference type="GO" id="GO:0043810">
    <property type="term" value="F:ornithine-acyl [acyl carrier protein] N-acyltransferase activity"/>
    <property type="evidence" value="ECO:0007669"/>
    <property type="project" value="UniProtKB-EC"/>
</dbReference>
<evidence type="ECO:0000256" key="8">
    <source>
        <dbReference type="ARBA" id="ARBA00039866"/>
    </source>
</evidence>
<keyword evidence="12" id="KW-1185">Reference proteome</keyword>
<evidence type="ECO:0000313" key="12">
    <source>
        <dbReference type="Proteomes" id="UP000256763"/>
    </source>
</evidence>
<dbReference type="InterPro" id="IPR016181">
    <property type="entry name" value="Acyl_CoA_acyltransferase"/>
</dbReference>
<dbReference type="PANTHER" id="PTHR37323:SF1">
    <property type="entry name" value="L-ORNITHINE N(ALPHA)-ACYLTRANSFERASE"/>
    <property type="match status" value="1"/>
</dbReference>
<evidence type="ECO:0000256" key="10">
    <source>
        <dbReference type="ARBA" id="ARBA00047785"/>
    </source>
</evidence>
<dbReference type="GO" id="GO:0006629">
    <property type="term" value="P:lipid metabolic process"/>
    <property type="evidence" value="ECO:0007669"/>
    <property type="project" value="UniProtKB-KW"/>
</dbReference>
<comment type="pathway">
    <text evidence="1">Lipid metabolism.</text>
</comment>
<evidence type="ECO:0000256" key="7">
    <source>
        <dbReference type="ARBA" id="ARBA00039058"/>
    </source>
</evidence>
<evidence type="ECO:0000256" key="5">
    <source>
        <dbReference type="ARBA" id="ARBA00023315"/>
    </source>
</evidence>
<dbReference type="Pfam" id="PF13444">
    <property type="entry name" value="Acetyltransf_5"/>
    <property type="match status" value="1"/>
</dbReference>
<keyword evidence="2" id="KW-0444">Lipid biosynthesis</keyword>
<evidence type="ECO:0000256" key="6">
    <source>
        <dbReference type="ARBA" id="ARBA00038095"/>
    </source>
</evidence>